<evidence type="ECO:0000313" key="5">
    <source>
        <dbReference type="Proteomes" id="UP001470230"/>
    </source>
</evidence>
<comment type="caution">
    <text evidence="4">The sequence shown here is derived from an EMBL/GenBank/DDBJ whole genome shotgun (WGS) entry which is preliminary data.</text>
</comment>
<evidence type="ECO:0000256" key="2">
    <source>
        <dbReference type="SAM" id="Coils"/>
    </source>
</evidence>
<reference evidence="4 5" key="1">
    <citation type="submission" date="2024-04" db="EMBL/GenBank/DDBJ databases">
        <title>Tritrichomonas musculus Genome.</title>
        <authorList>
            <person name="Alves-Ferreira E."/>
            <person name="Grigg M."/>
            <person name="Lorenzi H."/>
            <person name="Galac M."/>
        </authorList>
    </citation>
    <scope>NUCLEOTIDE SEQUENCE [LARGE SCALE GENOMIC DNA]</scope>
    <source>
        <strain evidence="4 5">EAF2021</strain>
    </source>
</reference>
<keyword evidence="1" id="KW-0863">Zinc-finger</keyword>
<dbReference type="Proteomes" id="UP001470230">
    <property type="component" value="Unassembled WGS sequence"/>
</dbReference>
<accession>A0ABR2KUH2</accession>
<evidence type="ECO:0000313" key="4">
    <source>
        <dbReference type="EMBL" id="KAK8894671.1"/>
    </source>
</evidence>
<gene>
    <name evidence="4" type="ORF">M9Y10_023108</name>
</gene>
<dbReference type="InterPro" id="IPR036410">
    <property type="entry name" value="HSP_DnaJ_Cys-rich_dom_sf"/>
</dbReference>
<sequence>MQKKSTFNLLSQQNKNKSSKNQILIQLPSNQVSIDIFQLFKYSQFIQNEYSIQNIKELFPQDIIQIINKKKIKEESIVTFFTLLSDQNAEISNENYVDLVKLSGLFEVEPLQGLLNEYQKEHVADIDLIINMLIENKDDSTYNDKISSTMEGVLINQVDNLLQNVNFDKLHISTIYRIIERSDSKFNSNILYDFIMKSLNNRYILLKFLKLQELSSEKINDLYEKLHLSQDSKIYEQYLPSGLYFISELRSEIKSKEKQLQEQKNKIDDFEKKCQFLNEKIEELESKNQELTTNKSQTEKEISADIERIKEENELLRKKALEIQDQNNQLKTHIEQMFSKNIKTKEERQKDANKTDDIEYKLDVSLCDLYNGCDKSIEVIRKVICPKCKGSGCKEGIKPKVCPKCGGQKKIFEAIRKGQMFKQVVKECPTCHGLPSYIEDKNKCLTCSGNGLVNEKKKIEVKINPGLDDGDEIKFEGLADESLLKKPGDLYVVLKLKEDDHFLRRNDNLLITQTIALSESFLGTTFVVTHLDGRKLIISTPKGQYISPNSLKIIKNEGMPTKENVFKKGDLFIKFVVEYPISRNLPESFTQELLKCSPLPKRLEGVQFDELAHEYTLDKSDAGIWQFNYSNEKQDVNETQEPTESCQPM</sequence>
<keyword evidence="1" id="KW-0479">Metal-binding</keyword>
<feature type="coiled-coil region" evidence="2">
    <location>
        <begin position="246"/>
        <end position="336"/>
    </location>
</feature>
<dbReference type="PANTHER" id="PTHR43888">
    <property type="entry name" value="DNAJ-LIKE-2, ISOFORM A-RELATED"/>
    <property type="match status" value="1"/>
</dbReference>
<dbReference type="InterPro" id="IPR008971">
    <property type="entry name" value="HSP40/DnaJ_pept-bd"/>
</dbReference>
<dbReference type="Pfam" id="PF01556">
    <property type="entry name" value="DnaJ_C"/>
    <property type="match status" value="1"/>
</dbReference>
<dbReference type="Pfam" id="PF00684">
    <property type="entry name" value="DnaJ_CXXCXGXG"/>
    <property type="match status" value="1"/>
</dbReference>
<feature type="zinc finger region" description="CR-type" evidence="1">
    <location>
        <begin position="372"/>
        <end position="456"/>
    </location>
</feature>
<dbReference type="Gene3D" id="2.60.260.20">
    <property type="entry name" value="Urease metallochaperone UreE, N-terminal domain"/>
    <property type="match status" value="2"/>
</dbReference>
<dbReference type="EMBL" id="JAPFFF010000003">
    <property type="protein sequence ID" value="KAK8894671.1"/>
    <property type="molecule type" value="Genomic_DNA"/>
</dbReference>
<name>A0ABR2KUH2_9EUKA</name>
<dbReference type="CDD" id="cd10747">
    <property type="entry name" value="DnaJ_C"/>
    <property type="match status" value="1"/>
</dbReference>
<feature type="domain" description="CR-type" evidence="3">
    <location>
        <begin position="372"/>
        <end position="456"/>
    </location>
</feature>
<keyword evidence="5" id="KW-1185">Reference proteome</keyword>
<evidence type="ECO:0000259" key="3">
    <source>
        <dbReference type="PROSITE" id="PS51188"/>
    </source>
</evidence>
<dbReference type="SUPFAM" id="SSF57938">
    <property type="entry name" value="DnaJ/Hsp40 cysteine-rich domain"/>
    <property type="match status" value="1"/>
</dbReference>
<dbReference type="Gene3D" id="2.10.230.10">
    <property type="entry name" value="Heat shock protein DnaJ, cysteine-rich domain"/>
    <property type="match status" value="1"/>
</dbReference>
<dbReference type="SUPFAM" id="SSF49493">
    <property type="entry name" value="HSP40/DnaJ peptide-binding domain"/>
    <property type="match status" value="2"/>
</dbReference>
<dbReference type="InterPro" id="IPR002939">
    <property type="entry name" value="DnaJ_C"/>
</dbReference>
<dbReference type="InterPro" id="IPR001305">
    <property type="entry name" value="HSP_DnaJ_Cys-rich_dom"/>
</dbReference>
<dbReference type="InterPro" id="IPR044713">
    <property type="entry name" value="DNJA1/2-like"/>
</dbReference>
<dbReference type="PROSITE" id="PS51188">
    <property type="entry name" value="ZF_CR"/>
    <property type="match status" value="1"/>
</dbReference>
<evidence type="ECO:0000256" key="1">
    <source>
        <dbReference type="PROSITE-ProRule" id="PRU00546"/>
    </source>
</evidence>
<keyword evidence="1" id="KW-0862">Zinc</keyword>
<organism evidence="4 5">
    <name type="scientific">Tritrichomonas musculus</name>
    <dbReference type="NCBI Taxonomy" id="1915356"/>
    <lineage>
        <taxon>Eukaryota</taxon>
        <taxon>Metamonada</taxon>
        <taxon>Parabasalia</taxon>
        <taxon>Tritrichomonadida</taxon>
        <taxon>Tritrichomonadidae</taxon>
        <taxon>Tritrichomonas</taxon>
    </lineage>
</organism>
<dbReference type="CDD" id="cd10719">
    <property type="entry name" value="DnaJ_zf"/>
    <property type="match status" value="1"/>
</dbReference>
<proteinExistence type="predicted"/>
<protein>
    <recommendedName>
        <fullName evidence="3">CR-type domain-containing protein</fullName>
    </recommendedName>
</protein>
<keyword evidence="2" id="KW-0175">Coiled coil</keyword>